<reference evidence="4 5" key="1">
    <citation type="submission" date="2019-08" db="EMBL/GenBank/DDBJ databases">
        <authorList>
            <person name="Ye J."/>
        </authorList>
    </citation>
    <scope>NUCLEOTIDE SEQUENCE [LARGE SCALE GENOMIC DNA]</scope>
    <source>
        <strain evidence="4 5">TK008</strain>
    </source>
</reference>
<protein>
    <submittedName>
        <fullName evidence="4">GNAT family N-acetyltransferase</fullName>
    </submittedName>
</protein>
<gene>
    <name evidence="4" type="ORF">FQV27_15540</name>
</gene>
<dbReference type="RefSeq" id="WP_147100277.1">
    <property type="nucleotide sequence ID" value="NZ_JBHUFH010000010.1"/>
</dbReference>
<dbReference type="Proteomes" id="UP000321562">
    <property type="component" value="Unassembled WGS sequence"/>
</dbReference>
<evidence type="ECO:0000256" key="1">
    <source>
        <dbReference type="ARBA" id="ARBA00022679"/>
    </source>
</evidence>
<keyword evidence="5" id="KW-1185">Reference proteome</keyword>
<accession>A0A5C6RZJ5</accession>
<dbReference type="PANTHER" id="PTHR43877">
    <property type="entry name" value="AMINOALKYLPHOSPHONATE N-ACETYLTRANSFERASE-RELATED-RELATED"/>
    <property type="match status" value="1"/>
</dbReference>
<evidence type="ECO:0000256" key="2">
    <source>
        <dbReference type="ARBA" id="ARBA00023315"/>
    </source>
</evidence>
<comment type="caution">
    <text evidence="4">The sequence shown here is derived from an EMBL/GenBank/DDBJ whole genome shotgun (WGS) entry which is preliminary data.</text>
</comment>
<proteinExistence type="predicted"/>
<dbReference type="GO" id="GO:0016747">
    <property type="term" value="F:acyltransferase activity, transferring groups other than amino-acyl groups"/>
    <property type="evidence" value="ECO:0007669"/>
    <property type="project" value="InterPro"/>
</dbReference>
<evidence type="ECO:0000313" key="5">
    <source>
        <dbReference type="Proteomes" id="UP000321562"/>
    </source>
</evidence>
<dbReference type="AlphaFoldDB" id="A0A5C6RZJ5"/>
<evidence type="ECO:0000313" key="4">
    <source>
        <dbReference type="EMBL" id="TXB67507.1"/>
    </source>
</evidence>
<dbReference type="EMBL" id="VOPL01000007">
    <property type="protein sequence ID" value="TXB67507.1"/>
    <property type="molecule type" value="Genomic_DNA"/>
</dbReference>
<dbReference type="Pfam" id="PF00583">
    <property type="entry name" value="Acetyltransf_1"/>
    <property type="match status" value="1"/>
</dbReference>
<dbReference type="PROSITE" id="PS51186">
    <property type="entry name" value="GNAT"/>
    <property type="match status" value="1"/>
</dbReference>
<sequence>MTPMEMARIHAASFTRPRPWGTAEFAALLADPASFAISVDQGFILGRTVIDEAELLTLAVAPTDRRRGVGRALLTSFEAEARRRGALAAFLEVASDNTAAQALYVAHDWQEAGRRRNYYGTGIDGLVMRKEIALP</sequence>
<dbReference type="InterPro" id="IPR016181">
    <property type="entry name" value="Acyl_CoA_acyltransferase"/>
</dbReference>
<dbReference type="InterPro" id="IPR050832">
    <property type="entry name" value="Bact_Acetyltransf"/>
</dbReference>
<feature type="domain" description="N-acetyltransferase" evidence="3">
    <location>
        <begin position="1"/>
        <end position="133"/>
    </location>
</feature>
<evidence type="ECO:0000259" key="3">
    <source>
        <dbReference type="PROSITE" id="PS51186"/>
    </source>
</evidence>
<organism evidence="4 5">
    <name type="scientific">Paracoccus aurantiacus</name>
    <dbReference type="NCBI Taxonomy" id="2599412"/>
    <lineage>
        <taxon>Bacteria</taxon>
        <taxon>Pseudomonadati</taxon>
        <taxon>Pseudomonadota</taxon>
        <taxon>Alphaproteobacteria</taxon>
        <taxon>Rhodobacterales</taxon>
        <taxon>Paracoccaceae</taxon>
        <taxon>Paracoccus</taxon>
    </lineage>
</organism>
<dbReference type="SUPFAM" id="SSF55729">
    <property type="entry name" value="Acyl-CoA N-acyltransferases (Nat)"/>
    <property type="match status" value="1"/>
</dbReference>
<name>A0A5C6RZJ5_9RHOB</name>
<dbReference type="Gene3D" id="3.40.630.30">
    <property type="match status" value="1"/>
</dbReference>
<keyword evidence="1 4" id="KW-0808">Transferase</keyword>
<dbReference type="CDD" id="cd04301">
    <property type="entry name" value="NAT_SF"/>
    <property type="match status" value="1"/>
</dbReference>
<keyword evidence="2" id="KW-0012">Acyltransferase</keyword>
<dbReference type="InterPro" id="IPR000182">
    <property type="entry name" value="GNAT_dom"/>
</dbReference>
<dbReference type="OrthoDB" id="9804026at2"/>